<proteinExistence type="predicted"/>
<name>A0A8H3YER8_9TREE</name>
<evidence type="ECO:0000313" key="2">
    <source>
        <dbReference type="Proteomes" id="UP000620104"/>
    </source>
</evidence>
<keyword evidence="2" id="KW-1185">Reference proteome</keyword>
<sequence>MPIDVVHGYHQYTIIPKVLKVERRGGNISVVFFNKFRWHK</sequence>
<dbReference type="AlphaFoldDB" id="A0A8H3YER8"/>
<gene>
    <name evidence="1" type="ORF">NliqN6_3171</name>
</gene>
<dbReference type="EMBL" id="BLZA01000019">
    <property type="protein sequence ID" value="GHJ86769.1"/>
    <property type="molecule type" value="Genomic_DNA"/>
</dbReference>
<organism evidence="1 2">
    <name type="scientific">Naganishia liquefaciens</name>
    <dbReference type="NCBI Taxonomy" id="104408"/>
    <lineage>
        <taxon>Eukaryota</taxon>
        <taxon>Fungi</taxon>
        <taxon>Dikarya</taxon>
        <taxon>Basidiomycota</taxon>
        <taxon>Agaricomycotina</taxon>
        <taxon>Tremellomycetes</taxon>
        <taxon>Filobasidiales</taxon>
        <taxon>Filobasidiaceae</taxon>
        <taxon>Naganishia</taxon>
    </lineage>
</organism>
<protein>
    <submittedName>
        <fullName evidence="1">Uncharacterized protein</fullName>
    </submittedName>
</protein>
<evidence type="ECO:0000313" key="1">
    <source>
        <dbReference type="EMBL" id="GHJ86769.1"/>
    </source>
</evidence>
<comment type="caution">
    <text evidence="1">The sequence shown here is derived from an EMBL/GenBank/DDBJ whole genome shotgun (WGS) entry which is preliminary data.</text>
</comment>
<reference evidence="1" key="1">
    <citation type="submission" date="2020-07" db="EMBL/GenBank/DDBJ databases">
        <title>Draft Genome Sequence of a Deep-Sea Yeast, Naganishia (Cryptococcus) liquefaciens strain N6.</title>
        <authorList>
            <person name="Han Y.W."/>
            <person name="Kajitani R."/>
            <person name="Morimoto H."/>
            <person name="Parhat M."/>
            <person name="Tsubouchi H."/>
            <person name="Bakenova O."/>
            <person name="Ogata M."/>
            <person name="Argunhan B."/>
            <person name="Aoki R."/>
            <person name="Kajiwara S."/>
            <person name="Itoh T."/>
            <person name="Iwasaki H."/>
        </authorList>
    </citation>
    <scope>NUCLEOTIDE SEQUENCE</scope>
    <source>
        <strain evidence="1">N6</strain>
    </source>
</reference>
<accession>A0A8H3YER8</accession>
<dbReference type="Proteomes" id="UP000620104">
    <property type="component" value="Unassembled WGS sequence"/>
</dbReference>